<dbReference type="Proteomes" id="UP000824111">
    <property type="component" value="Unassembled WGS sequence"/>
</dbReference>
<reference evidence="1" key="2">
    <citation type="journal article" date="2021" name="PeerJ">
        <title>Extensive microbial diversity within the chicken gut microbiome revealed by metagenomics and culture.</title>
        <authorList>
            <person name="Gilroy R."/>
            <person name="Ravi A."/>
            <person name="Getino M."/>
            <person name="Pursley I."/>
            <person name="Horton D.L."/>
            <person name="Alikhan N.F."/>
            <person name="Baker D."/>
            <person name="Gharbi K."/>
            <person name="Hall N."/>
            <person name="Watson M."/>
            <person name="Adriaenssens E.M."/>
            <person name="Foster-Nyarko E."/>
            <person name="Jarju S."/>
            <person name="Secka A."/>
            <person name="Antonio M."/>
            <person name="Oren A."/>
            <person name="Chaudhuri R.R."/>
            <person name="La Ragione R."/>
            <person name="Hildebrand F."/>
            <person name="Pallen M.J."/>
        </authorList>
    </citation>
    <scope>NUCLEOTIDE SEQUENCE</scope>
    <source>
        <strain evidence="1">ChiSjej4B22-9803</strain>
    </source>
</reference>
<name>A0A9D1S7F1_9FIRM</name>
<dbReference type="EMBL" id="DVND01000202">
    <property type="protein sequence ID" value="HIU49312.1"/>
    <property type="molecule type" value="Genomic_DNA"/>
</dbReference>
<accession>A0A9D1S7F1</accession>
<organism evidence="1 2">
    <name type="scientific">Candidatus Avimonoglobus intestinipullorum</name>
    <dbReference type="NCBI Taxonomy" id="2840699"/>
    <lineage>
        <taxon>Bacteria</taxon>
        <taxon>Bacillati</taxon>
        <taxon>Bacillota</taxon>
        <taxon>Clostridia</taxon>
        <taxon>Eubacteriales</taxon>
        <taxon>Candidatus Avimonoglobus</taxon>
    </lineage>
</organism>
<gene>
    <name evidence="1" type="ORF">IAB04_08080</name>
</gene>
<proteinExistence type="predicted"/>
<comment type="caution">
    <text evidence="1">The sequence shown here is derived from an EMBL/GenBank/DDBJ whole genome shotgun (WGS) entry which is preliminary data.</text>
</comment>
<sequence length="58" mass="6520">MTEQELAELEAGLEAEVAKIPEELRLNLVKAAKACNTTVMMMACRCICYAMQVEKNRE</sequence>
<protein>
    <submittedName>
        <fullName evidence="1">Uncharacterized protein</fullName>
    </submittedName>
</protein>
<dbReference type="AlphaFoldDB" id="A0A9D1S7F1"/>
<evidence type="ECO:0000313" key="2">
    <source>
        <dbReference type="Proteomes" id="UP000824111"/>
    </source>
</evidence>
<reference evidence="1" key="1">
    <citation type="submission" date="2020-10" db="EMBL/GenBank/DDBJ databases">
        <authorList>
            <person name="Gilroy R."/>
        </authorList>
    </citation>
    <scope>NUCLEOTIDE SEQUENCE</scope>
    <source>
        <strain evidence="1">ChiSjej4B22-9803</strain>
    </source>
</reference>
<evidence type="ECO:0000313" key="1">
    <source>
        <dbReference type="EMBL" id="HIU49312.1"/>
    </source>
</evidence>